<evidence type="ECO:0008006" key="3">
    <source>
        <dbReference type="Google" id="ProtNLM"/>
    </source>
</evidence>
<dbReference type="Proteomes" id="UP000050795">
    <property type="component" value="Unassembled WGS sequence"/>
</dbReference>
<dbReference type="PANTHER" id="PTHR13659:SF5">
    <property type="entry name" value="PROTEIN FAM8A1"/>
    <property type="match status" value="1"/>
</dbReference>
<reference evidence="1" key="1">
    <citation type="submission" date="2022-06" db="EMBL/GenBank/DDBJ databases">
        <authorList>
            <person name="Berger JAMES D."/>
            <person name="Berger JAMES D."/>
        </authorList>
    </citation>
    <scope>NUCLEOTIDE SEQUENCE [LARGE SCALE GENOMIC DNA]</scope>
</reference>
<dbReference type="AlphaFoldDB" id="A0AA85JRH8"/>
<evidence type="ECO:0000313" key="2">
    <source>
        <dbReference type="WBParaSite" id="TREG1_42440.1"/>
    </source>
</evidence>
<reference evidence="2" key="2">
    <citation type="submission" date="2023-11" db="UniProtKB">
        <authorList>
            <consortium name="WormBaseParasite"/>
        </authorList>
    </citation>
    <scope>IDENTIFICATION</scope>
</reference>
<accession>A0AA85JRH8</accession>
<keyword evidence="1" id="KW-1185">Reference proteome</keyword>
<proteinExistence type="predicted"/>
<name>A0AA85JRH8_TRIRE</name>
<evidence type="ECO:0000313" key="1">
    <source>
        <dbReference type="Proteomes" id="UP000050795"/>
    </source>
</evidence>
<protein>
    <recommendedName>
        <fullName evidence="3">RDD domain-containing protein</fullName>
    </recommendedName>
</protein>
<sequence>MDWASYYDRLEGWVNQQYDGIASAQRRLEKSLQEQQKYLSANALALKKYKQEMGLFQSLYSRGTTTDDTTSQIDGRQGAQSRRYIIPHPCRRIAAECIDVTIMMILKLTVLYFFRNDSSVIELAKSIGSDILSGVPEYRTLRHAHGWAKSEFSGKDFQVSSIWRLFFFAHMGAREDFFDFEMLILVDQIGRFLSALLEAMLIRRSIFGSDPGGATLGKWLMNLKVVSCEEIIAFPDVVEVIPGADLGIIRALVRSLLKSTNFLTFFSFVCMMLFQYHRCTYDIIAGTLVVQPIPQTNEPNNEVTPKMPYTTAHFFFH</sequence>
<dbReference type="InterPro" id="IPR039871">
    <property type="entry name" value="FAM8A1"/>
</dbReference>
<organism evidence="1 2">
    <name type="scientific">Trichobilharzia regenti</name>
    <name type="common">Nasal bird schistosome</name>
    <dbReference type="NCBI Taxonomy" id="157069"/>
    <lineage>
        <taxon>Eukaryota</taxon>
        <taxon>Metazoa</taxon>
        <taxon>Spiralia</taxon>
        <taxon>Lophotrochozoa</taxon>
        <taxon>Platyhelminthes</taxon>
        <taxon>Trematoda</taxon>
        <taxon>Digenea</taxon>
        <taxon>Strigeidida</taxon>
        <taxon>Schistosomatoidea</taxon>
        <taxon>Schistosomatidae</taxon>
        <taxon>Trichobilharzia</taxon>
    </lineage>
</organism>
<dbReference type="PANTHER" id="PTHR13659">
    <property type="entry name" value="AUTOSOMAL HIGHLY CONSERVED PROTEIN"/>
    <property type="match status" value="1"/>
</dbReference>
<dbReference type="WBParaSite" id="TREG1_42440.1">
    <property type="protein sequence ID" value="TREG1_42440.1"/>
    <property type="gene ID" value="TREG1_42440"/>
</dbReference>